<organism evidence="2 3">
    <name type="scientific">Canavalia gladiata</name>
    <name type="common">Sword bean</name>
    <name type="synonym">Dolichos gladiatus</name>
    <dbReference type="NCBI Taxonomy" id="3824"/>
    <lineage>
        <taxon>Eukaryota</taxon>
        <taxon>Viridiplantae</taxon>
        <taxon>Streptophyta</taxon>
        <taxon>Embryophyta</taxon>
        <taxon>Tracheophyta</taxon>
        <taxon>Spermatophyta</taxon>
        <taxon>Magnoliopsida</taxon>
        <taxon>eudicotyledons</taxon>
        <taxon>Gunneridae</taxon>
        <taxon>Pentapetalae</taxon>
        <taxon>rosids</taxon>
        <taxon>fabids</taxon>
        <taxon>Fabales</taxon>
        <taxon>Fabaceae</taxon>
        <taxon>Papilionoideae</taxon>
        <taxon>50 kb inversion clade</taxon>
        <taxon>NPAAA clade</taxon>
        <taxon>indigoferoid/millettioid clade</taxon>
        <taxon>Phaseoleae</taxon>
        <taxon>Canavalia</taxon>
    </lineage>
</organism>
<dbReference type="EMBL" id="JAYMYQ010000009">
    <property type="protein sequence ID" value="KAK7312532.1"/>
    <property type="molecule type" value="Genomic_DNA"/>
</dbReference>
<name>A0AAN9KAH4_CANGL</name>
<comment type="caution">
    <text evidence="2">The sequence shown here is derived from an EMBL/GenBank/DDBJ whole genome shotgun (WGS) entry which is preliminary data.</text>
</comment>
<keyword evidence="3" id="KW-1185">Reference proteome</keyword>
<feature type="transmembrane region" description="Helical" evidence="1">
    <location>
        <begin position="57"/>
        <end position="78"/>
    </location>
</feature>
<evidence type="ECO:0000313" key="3">
    <source>
        <dbReference type="Proteomes" id="UP001367508"/>
    </source>
</evidence>
<accession>A0AAN9KAH4</accession>
<keyword evidence="1" id="KW-0472">Membrane</keyword>
<gene>
    <name evidence="2" type="ORF">VNO77_36455</name>
</gene>
<reference evidence="2 3" key="1">
    <citation type="submission" date="2024-01" db="EMBL/GenBank/DDBJ databases">
        <title>The genomes of 5 underutilized Papilionoideae crops provide insights into root nodulation and disease resistanc.</title>
        <authorList>
            <person name="Jiang F."/>
        </authorList>
    </citation>
    <scope>NUCLEOTIDE SEQUENCE [LARGE SCALE GENOMIC DNA]</scope>
    <source>
        <strain evidence="2">LVBAO_FW01</strain>
        <tissue evidence="2">Leaves</tissue>
    </source>
</reference>
<dbReference type="Proteomes" id="UP001367508">
    <property type="component" value="Unassembled WGS sequence"/>
</dbReference>
<sequence>MNRTLFQQVLSKNKQKVSENKNSRHEKCSNLSSKLPLCLSYALRTARIKLLIGLRGLFHYALMLACPVHSITATIMLMEPHDGPYLFLRLIRVQWSTFSRWNMLPNMANAVYVDPYEKRRLEGVILRQRWLNMVKDEKKEDNSF</sequence>
<evidence type="ECO:0000313" key="2">
    <source>
        <dbReference type="EMBL" id="KAK7312532.1"/>
    </source>
</evidence>
<keyword evidence="1" id="KW-1133">Transmembrane helix</keyword>
<evidence type="ECO:0000256" key="1">
    <source>
        <dbReference type="SAM" id="Phobius"/>
    </source>
</evidence>
<dbReference type="AlphaFoldDB" id="A0AAN9KAH4"/>
<protein>
    <submittedName>
        <fullName evidence="2">Uncharacterized protein</fullName>
    </submittedName>
</protein>
<keyword evidence="1" id="KW-0812">Transmembrane</keyword>
<proteinExistence type="predicted"/>